<evidence type="ECO:0000313" key="20">
    <source>
        <dbReference type="EMBL" id="KIY62312.1"/>
    </source>
</evidence>
<dbReference type="GO" id="GO:0008270">
    <property type="term" value="F:zinc ion binding"/>
    <property type="evidence" value="ECO:0007669"/>
    <property type="project" value="UniProtKB-KW"/>
</dbReference>
<evidence type="ECO:0000256" key="12">
    <source>
        <dbReference type="ARBA" id="ARBA00022946"/>
    </source>
</evidence>
<evidence type="ECO:0000256" key="14">
    <source>
        <dbReference type="ARBA" id="ARBA00023136"/>
    </source>
</evidence>
<dbReference type="PANTHER" id="PTHR32523:SF8">
    <property type="entry name" value="DOLICHOL KINASE"/>
    <property type="match status" value="1"/>
</dbReference>
<dbReference type="GO" id="GO:0016020">
    <property type="term" value="C:membrane"/>
    <property type="evidence" value="ECO:0007669"/>
    <property type="project" value="UniProtKB-SubCell"/>
</dbReference>
<dbReference type="EC" id="2.7.1.182" evidence="16"/>
<keyword evidence="10" id="KW-0418">Kinase</keyword>
<dbReference type="Gene3D" id="6.10.140.2220">
    <property type="match status" value="1"/>
</dbReference>
<evidence type="ECO:0000256" key="11">
    <source>
        <dbReference type="ARBA" id="ARBA00022833"/>
    </source>
</evidence>
<protein>
    <recommendedName>
        <fullName evidence="16">phytol kinase</fullName>
        <ecNumber evidence="16">2.7.1.182</ecNumber>
    </recommendedName>
</protein>
<reference evidence="20 21" key="1">
    <citation type="journal article" date="2015" name="Fungal Genet. Biol.">
        <title>Evolution of novel wood decay mechanisms in Agaricales revealed by the genome sequences of Fistulina hepatica and Cylindrobasidium torrendii.</title>
        <authorList>
            <person name="Floudas D."/>
            <person name="Held B.W."/>
            <person name="Riley R."/>
            <person name="Nagy L.G."/>
            <person name="Koehler G."/>
            <person name="Ransdell A.S."/>
            <person name="Younus H."/>
            <person name="Chow J."/>
            <person name="Chiniquy J."/>
            <person name="Lipzen A."/>
            <person name="Tritt A."/>
            <person name="Sun H."/>
            <person name="Haridas S."/>
            <person name="LaButti K."/>
            <person name="Ohm R.A."/>
            <person name="Kues U."/>
            <person name="Blanchette R.A."/>
            <person name="Grigoriev I.V."/>
            <person name="Minto R.E."/>
            <person name="Hibbett D.S."/>
        </authorList>
    </citation>
    <scope>NUCLEOTIDE SEQUENCE [LARGE SCALE GENOMIC DNA]</scope>
    <source>
        <strain evidence="20 21">FP15055 ss-10</strain>
    </source>
</reference>
<gene>
    <name evidence="20" type="ORF">CYLTODRAFT_494726</name>
</gene>
<keyword evidence="5" id="KW-0934">Plastid</keyword>
<proteinExistence type="inferred from homology"/>
<comment type="similarity">
    <text evidence="3">Belongs to the polyprenol kinase family.</text>
</comment>
<evidence type="ECO:0000256" key="10">
    <source>
        <dbReference type="ARBA" id="ARBA00022777"/>
    </source>
</evidence>
<dbReference type="EMBL" id="KN880798">
    <property type="protein sequence ID" value="KIY62312.1"/>
    <property type="molecule type" value="Genomic_DNA"/>
</dbReference>
<keyword evidence="6" id="KW-0808">Transferase</keyword>
<name>A0A0D7AVU0_9AGAR</name>
<evidence type="ECO:0000259" key="19">
    <source>
        <dbReference type="PROSITE" id="PS50865"/>
    </source>
</evidence>
<evidence type="ECO:0000256" key="13">
    <source>
        <dbReference type="ARBA" id="ARBA00022989"/>
    </source>
</evidence>
<dbReference type="Pfam" id="PF01753">
    <property type="entry name" value="zf-MYND"/>
    <property type="match status" value="1"/>
</dbReference>
<dbReference type="Proteomes" id="UP000054007">
    <property type="component" value="Unassembled WGS sequence"/>
</dbReference>
<sequence length="672" mass="75607">MPDFTVRYQAWTPVVPDVHYNTMSEAKDDALNMSNPVSQRLDALNYVTDRIMNCHPSSGVFDTIILPLLAFYLHPSKCPTIGDSPSLWKNQLDIVWSCLRSLGVLARGGNTDKMIVEGALRKWWPGLSKWMLYLFRRAIDDGNILEGKWKDVLVTALLFSNLSNKFDPRIADATWHRHTDVGFAFVQLSHSITAYVLATFSSDPPEGGDEFLAMVISSDIGRQIILSTGAASRLPGATSTLPKLLTSPSLGKSAIASLITAISIRPLPFTLLDRVLLSVHDAAGTLGNFFWLAEQRAVYWNMMALRAIVKYIPGSRTAPQTRDLMSRCATTALVYLHFALVYQSRDVIPDLVHLGIFRILVELAPLLDHPSNSSIFDIAELKTTIQRFISELTVFAGWKSIAQVVGPHIEALRVYEGANFVDGVDDYRGSFVELFSELHEASRSYGDRSRRICWNPTCRTATPEGLGQENGPLCRACSRCQSVTYCSVECQRVHWNLNHKIECRRIHDQEELYRSECRPGRELTMMKQPPPILLKQKMFMYHYVEQLLSKNLNLIYTHFVDPATGAYINVGDTVYVMFFVRTPVYFGKGPHQDSFWGYELSKVHRFVQFGVPWSMRSAFERDAGPPDMQLLFGTVELPAEGDVFEEGSVFKLGPTYSQYAGCPLGGWRITGE</sequence>
<dbReference type="OrthoDB" id="2869320at2759"/>
<organism evidence="20 21">
    <name type="scientific">Cylindrobasidium torrendii FP15055 ss-10</name>
    <dbReference type="NCBI Taxonomy" id="1314674"/>
    <lineage>
        <taxon>Eukaryota</taxon>
        <taxon>Fungi</taxon>
        <taxon>Dikarya</taxon>
        <taxon>Basidiomycota</taxon>
        <taxon>Agaricomycotina</taxon>
        <taxon>Agaricomycetes</taxon>
        <taxon>Agaricomycetidae</taxon>
        <taxon>Agaricales</taxon>
        <taxon>Marasmiineae</taxon>
        <taxon>Physalacriaceae</taxon>
        <taxon>Cylindrobasidium</taxon>
    </lineage>
</organism>
<evidence type="ECO:0000256" key="16">
    <source>
        <dbReference type="ARBA" id="ARBA00039024"/>
    </source>
</evidence>
<evidence type="ECO:0000256" key="7">
    <source>
        <dbReference type="ARBA" id="ARBA00022692"/>
    </source>
</evidence>
<dbReference type="PANTHER" id="PTHR32523">
    <property type="entry name" value="PHYTOL KINASE 1, CHLOROPLASTIC"/>
    <property type="match status" value="1"/>
</dbReference>
<evidence type="ECO:0000256" key="9">
    <source>
        <dbReference type="ARBA" id="ARBA00022771"/>
    </source>
</evidence>
<evidence type="ECO:0000256" key="1">
    <source>
        <dbReference type="ARBA" id="ARBA00004141"/>
    </source>
</evidence>
<evidence type="ECO:0000256" key="4">
    <source>
        <dbReference type="ARBA" id="ARBA00022528"/>
    </source>
</evidence>
<dbReference type="InterPro" id="IPR002893">
    <property type="entry name" value="Znf_MYND"/>
</dbReference>
<comment type="catalytic activity">
    <reaction evidence="17">
        <text>phytol + CTP = phytyl phosphate + CDP + H(+)</text>
        <dbReference type="Rhea" id="RHEA:38055"/>
        <dbReference type="ChEBI" id="CHEBI:15378"/>
        <dbReference type="ChEBI" id="CHEBI:17327"/>
        <dbReference type="ChEBI" id="CHEBI:37563"/>
        <dbReference type="ChEBI" id="CHEBI:58069"/>
        <dbReference type="ChEBI" id="CHEBI:75483"/>
        <dbReference type="EC" id="2.7.1.182"/>
    </reaction>
</comment>
<keyword evidence="13" id="KW-1133">Transmembrane helix</keyword>
<feature type="domain" description="MYND-type" evidence="19">
    <location>
        <begin position="455"/>
        <end position="503"/>
    </location>
</feature>
<accession>A0A0D7AVU0</accession>
<dbReference type="SUPFAM" id="SSF144232">
    <property type="entry name" value="HIT/MYND zinc finger-like"/>
    <property type="match status" value="1"/>
</dbReference>
<keyword evidence="8" id="KW-0479">Metal-binding</keyword>
<keyword evidence="9 18" id="KW-0863">Zinc-finger</keyword>
<evidence type="ECO:0000256" key="15">
    <source>
        <dbReference type="ARBA" id="ARBA00024015"/>
    </source>
</evidence>
<feature type="non-terminal residue" evidence="20">
    <location>
        <position position="672"/>
    </location>
</feature>
<keyword evidence="21" id="KW-1185">Reference proteome</keyword>
<keyword evidence="11" id="KW-0862">Zinc</keyword>
<evidence type="ECO:0000256" key="6">
    <source>
        <dbReference type="ARBA" id="ARBA00022679"/>
    </source>
</evidence>
<evidence type="ECO:0000313" key="21">
    <source>
        <dbReference type="Proteomes" id="UP000054007"/>
    </source>
</evidence>
<keyword evidence="4" id="KW-0150">Chloroplast</keyword>
<evidence type="ECO:0000256" key="18">
    <source>
        <dbReference type="PROSITE-ProRule" id="PRU00134"/>
    </source>
</evidence>
<evidence type="ECO:0000256" key="17">
    <source>
        <dbReference type="ARBA" id="ARBA00048889"/>
    </source>
</evidence>
<evidence type="ECO:0000256" key="8">
    <source>
        <dbReference type="ARBA" id="ARBA00022723"/>
    </source>
</evidence>
<comment type="pathway">
    <text evidence="15">Cofactor biosynthesis; tocopherol biosynthesis.</text>
</comment>
<evidence type="ECO:0000256" key="3">
    <source>
        <dbReference type="ARBA" id="ARBA00010794"/>
    </source>
</evidence>
<dbReference type="STRING" id="1314674.A0A0D7AVU0"/>
<evidence type="ECO:0000256" key="2">
    <source>
        <dbReference type="ARBA" id="ARBA00004229"/>
    </source>
</evidence>
<keyword evidence="12" id="KW-0809">Transit peptide</keyword>
<dbReference type="PROSITE" id="PS50865">
    <property type="entry name" value="ZF_MYND_2"/>
    <property type="match status" value="1"/>
</dbReference>
<keyword evidence="14" id="KW-0472">Membrane</keyword>
<evidence type="ECO:0000256" key="5">
    <source>
        <dbReference type="ARBA" id="ARBA00022640"/>
    </source>
</evidence>
<comment type="subcellular location">
    <subcellularLocation>
        <location evidence="1">Membrane</location>
        <topology evidence="1">Multi-pass membrane protein</topology>
    </subcellularLocation>
    <subcellularLocation>
        <location evidence="2">Plastid</location>
        <location evidence="2">Chloroplast</location>
    </subcellularLocation>
</comment>
<dbReference type="AlphaFoldDB" id="A0A0D7AVU0"/>
<keyword evidence="7" id="KW-0812">Transmembrane</keyword>
<dbReference type="GO" id="GO:0010276">
    <property type="term" value="F:phytol kinase activity"/>
    <property type="evidence" value="ECO:0007669"/>
    <property type="project" value="UniProtKB-EC"/>
</dbReference>
<dbReference type="InterPro" id="IPR039606">
    <property type="entry name" value="Phytol/farnesol_kinase"/>
</dbReference>